<organism evidence="1 2">
    <name type="scientific">Lupinus luteus</name>
    <name type="common">European yellow lupine</name>
    <dbReference type="NCBI Taxonomy" id="3873"/>
    <lineage>
        <taxon>Eukaryota</taxon>
        <taxon>Viridiplantae</taxon>
        <taxon>Streptophyta</taxon>
        <taxon>Embryophyta</taxon>
        <taxon>Tracheophyta</taxon>
        <taxon>Spermatophyta</taxon>
        <taxon>Magnoliopsida</taxon>
        <taxon>eudicotyledons</taxon>
        <taxon>Gunneridae</taxon>
        <taxon>Pentapetalae</taxon>
        <taxon>rosids</taxon>
        <taxon>fabids</taxon>
        <taxon>Fabales</taxon>
        <taxon>Fabaceae</taxon>
        <taxon>Papilionoideae</taxon>
        <taxon>50 kb inversion clade</taxon>
        <taxon>genistoids sensu lato</taxon>
        <taxon>core genistoids</taxon>
        <taxon>Genisteae</taxon>
        <taxon>Lupinus</taxon>
    </lineage>
</organism>
<evidence type="ECO:0000313" key="2">
    <source>
        <dbReference type="Proteomes" id="UP001497480"/>
    </source>
</evidence>
<protein>
    <submittedName>
        <fullName evidence="1">Uncharacterized protein</fullName>
    </submittedName>
</protein>
<sequence>MHGTLCIKGQEIYHALFDQAILQSFGENPLQGVLSVMCDPSFFRLSHLSRLKDHVPTRQVICPMHTIPTNILCRIFA</sequence>
<name>A0AAV1VWT9_LUPLU</name>
<evidence type="ECO:0000313" key="1">
    <source>
        <dbReference type="EMBL" id="CAL0301506.1"/>
    </source>
</evidence>
<proteinExistence type="predicted"/>
<keyword evidence="2" id="KW-1185">Reference proteome</keyword>
<dbReference type="EMBL" id="CAXHTB010000002">
    <property type="protein sequence ID" value="CAL0301506.1"/>
    <property type="molecule type" value="Genomic_DNA"/>
</dbReference>
<dbReference type="AlphaFoldDB" id="A0AAV1VWT9"/>
<comment type="caution">
    <text evidence="1">The sequence shown here is derived from an EMBL/GenBank/DDBJ whole genome shotgun (WGS) entry which is preliminary data.</text>
</comment>
<reference evidence="1 2" key="1">
    <citation type="submission" date="2024-03" db="EMBL/GenBank/DDBJ databases">
        <authorList>
            <person name="Martinez-Hernandez J."/>
        </authorList>
    </citation>
    <scope>NUCLEOTIDE SEQUENCE [LARGE SCALE GENOMIC DNA]</scope>
</reference>
<gene>
    <name evidence="1" type="ORF">LLUT_LOCUS2566</name>
</gene>
<dbReference type="Proteomes" id="UP001497480">
    <property type="component" value="Unassembled WGS sequence"/>
</dbReference>
<accession>A0AAV1VWT9</accession>